<dbReference type="PROSITE" id="PS50850">
    <property type="entry name" value="MFS"/>
    <property type="match status" value="1"/>
</dbReference>
<feature type="transmembrane region" description="Helical" evidence="6">
    <location>
        <begin position="133"/>
        <end position="153"/>
    </location>
</feature>
<feature type="transmembrane region" description="Helical" evidence="6">
    <location>
        <begin position="364"/>
        <end position="383"/>
    </location>
</feature>
<feature type="transmembrane region" description="Helical" evidence="6">
    <location>
        <begin position="274"/>
        <end position="293"/>
    </location>
</feature>
<keyword evidence="4 6" id="KW-1133">Transmembrane helix</keyword>
<accession>A0A829YC78</accession>
<dbReference type="PANTHER" id="PTHR12778:SF10">
    <property type="entry name" value="MAJOR FACILITATOR SUPERFAMILY DOMAIN-CONTAINING PROTEIN 3"/>
    <property type="match status" value="1"/>
</dbReference>
<keyword evidence="2" id="KW-0813">Transport</keyword>
<feature type="transmembrane region" description="Helical" evidence="6">
    <location>
        <begin position="247"/>
        <end position="267"/>
    </location>
</feature>
<dbReference type="PANTHER" id="PTHR12778">
    <property type="entry name" value="SOLUTE CARRIER FAMILY 33 ACETYL-COA TRANSPORTER -RELATED"/>
    <property type="match status" value="1"/>
</dbReference>
<keyword evidence="5 6" id="KW-0472">Membrane</keyword>
<dbReference type="AlphaFoldDB" id="A0A829YC78"/>
<evidence type="ECO:0000313" key="8">
    <source>
        <dbReference type="EMBL" id="GFE80890.1"/>
    </source>
</evidence>
<dbReference type="EMBL" id="BLJN01000003">
    <property type="protein sequence ID" value="GFE80890.1"/>
    <property type="molecule type" value="Genomic_DNA"/>
</dbReference>
<dbReference type="InterPro" id="IPR036259">
    <property type="entry name" value="MFS_trans_sf"/>
</dbReference>
<feature type="domain" description="Major facilitator superfamily (MFS) profile" evidence="7">
    <location>
        <begin position="1"/>
        <end position="388"/>
    </location>
</feature>
<feature type="transmembrane region" description="Helical" evidence="6">
    <location>
        <begin position="159"/>
        <end position="177"/>
    </location>
</feature>
<protein>
    <submittedName>
        <fullName evidence="8">AmpG family muropeptide MFS transporter</fullName>
    </submittedName>
</protein>
<feature type="transmembrane region" description="Helical" evidence="6">
    <location>
        <begin position="299"/>
        <end position="325"/>
    </location>
</feature>
<evidence type="ECO:0000256" key="2">
    <source>
        <dbReference type="ARBA" id="ARBA00022448"/>
    </source>
</evidence>
<dbReference type="InterPro" id="IPR004752">
    <property type="entry name" value="AmpG_permease/AT-1"/>
</dbReference>
<keyword evidence="3 6" id="KW-0812">Transmembrane</keyword>
<reference evidence="9" key="1">
    <citation type="submission" date="2020-01" db="EMBL/GenBank/DDBJ databases">
        <title>'Steroidobacter agaridevorans' sp. nov., agar-degrading bacteria isolated from rhizosphere soils.</title>
        <authorList>
            <person name="Ikenaga M."/>
            <person name="Kataoka M."/>
            <person name="Murouchi A."/>
            <person name="Katsuragi S."/>
            <person name="Sakai M."/>
        </authorList>
    </citation>
    <scope>NUCLEOTIDE SEQUENCE [LARGE SCALE GENOMIC DNA]</scope>
    <source>
        <strain evidence="9">YU21-B</strain>
    </source>
</reference>
<comment type="caution">
    <text evidence="8">The sequence shown here is derived from an EMBL/GenBank/DDBJ whole genome shotgun (WGS) entry which is preliminary data.</text>
</comment>
<evidence type="ECO:0000256" key="6">
    <source>
        <dbReference type="SAM" id="Phobius"/>
    </source>
</evidence>
<gene>
    <name evidence="8" type="primary">ampG</name>
    <name evidence="8" type="ORF">GCM10011487_28900</name>
</gene>
<evidence type="ECO:0000256" key="1">
    <source>
        <dbReference type="ARBA" id="ARBA00004141"/>
    </source>
</evidence>
<dbReference type="SUPFAM" id="SSF103473">
    <property type="entry name" value="MFS general substrate transporter"/>
    <property type="match status" value="1"/>
</dbReference>
<evidence type="ECO:0000256" key="3">
    <source>
        <dbReference type="ARBA" id="ARBA00022692"/>
    </source>
</evidence>
<organism evidence="8 9">
    <name type="scientific">Steroidobacter agaridevorans</name>
    <dbReference type="NCBI Taxonomy" id="2695856"/>
    <lineage>
        <taxon>Bacteria</taxon>
        <taxon>Pseudomonadati</taxon>
        <taxon>Pseudomonadota</taxon>
        <taxon>Gammaproteobacteria</taxon>
        <taxon>Steroidobacterales</taxon>
        <taxon>Steroidobacteraceae</taxon>
        <taxon>Steroidobacter</taxon>
    </lineage>
</organism>
<dbReference type="GO" id="GO:0016020">
    <property type="term" value="C:membrane"/>
    <property type="evidence" value="ECO:0007669"/>
    <property type="project" value="UniProtKB-SubCell"/>
</dbReference>
<dbReference type="Pfam" id="PF07690">
    <property type="entry name" value="MFS_1"/>
    <property type="match status" value="1"/>
</dbReference>
<keyword evidence="9" id="KW-1185">Reference proteome</keyword>
<evidence type="ECO:0000313" key="9">
    <source>
        <dbReference type="Proteomes" id="UP000445000"/>
    </source>
</evidence>
<evidence type="ECO:0000256" key="5">
    <source>
        <dbReference type="ARBA" id="ARBA00023136"/>
    </source>
</evidence>
<evidence type="ECO:0000259" key="7">
    <source>
        <dbReference type="PROSITE" id="PS50850"/>
    </source>
</evidence>
<comment type="subcellular location">
    <subcellularLocation>
        <location evidence="1">Membrane</location>
        <topology evidence="1">Multi-pass membrane protein</topology>
    </subcellularLocation>
</comment>
<sequence>MVLGASSGFPNQITESALMAWLKDSGVSNTNIGILSYVALPYLLKFLWAPAIDRYPLPLLGRRRGWVVLTQLCLALAIAAFALQNPAVSLTPIAVCAVAIVFFSATQDIAIDAYRTDVAQPNERGLAAAANNLGYRTSAWIAAAFALVVADYVGWKPAFLILAAVMAAFCFGTLLAPEPHYEHQPPRTLKESLVVPLRELLGTPSALAFIALVILFKVGDAFALRLFTPFMMDVGFSKTEIALVLKALFTASAVIGAILGGVAMVRLGLLKSMLIFGVLQAASNFLYYALALTGKSYPLMIAAVSIDNVAGAMGNIASVALIMALCDVRYSAFQYALLSAIALTPRYLLGGPAGWIADHAGWDMYYVVSVLLALPGLMLAWLMREKIKQLDQPRA</sequence>
<feature type="transmembrane region" description="Helical" evidence="6">
    <location>
        <begin position="332"/>
        <end position="349"/>
    </location>
</feature>
<proteinExistence type="predicted"/>
<dbReference type="GO" id="GO:0022857">
    <property type="term" value="F:transmembrane transporter activity"/>
    <property type="evidence" value="ECO:0007669"/>
    <property type="project" value="InterPro"/>
</dbReference>
<dbReference type="Gene3D" id="1.20.1250.20">
    <property type="entry name" value="MFS general substrate transporter like domains"/>
    <property type="match status" value="2"/>
</dbReference>
<dbReference type="NCBIfam" id="TIGR00901">
    <property type="entry name" value="2A0125"/>
    <property type="match status" value="1"/>
</dbReference>
<feature type="transmembrane region" description="Helical" evidence="6">
    <location>
        <begin position="32"/>
        <end position="52"/>
    </location>
</feature>
<feature type="transmembrane region" description="Helical" evidence="6">
    <location>
        <begin position="89"/>
        <end position="106"/>
    </location>
</feature>
<dbReference type="InterPro" id="IPR020846">
    <property type="entry name" value="MFS_dom"/>
</dbReference>
<name>A0A829YC78_9GAMM</name>
<dbReference type="Proteomes" id="UP000445000">
    <property type="component" value="Unassembled WGS sequence"/>
</dbReference>
<dbReference type="InterPro" id="IPR011701">
    <property type="entry name" value="MFS"/>
</dbReference>
<evidence type="ECO:0000256" key="4">
    <source>
        <dbReference type="ARBA" id="ARBA00022989"/>
    </source>
</evidence>
<feature type="transmembrane region" description="Helical" evidence="6">
    <location>
        <begin position="64"/>
        <end position="83"/>
    </location>
</feature>